<sequence length="246" mass="26078">MSRPLIGITTYLAPASWGVWRDQPAALLPLRYVELVQRSGATAVLLPPDDAPSAAAETVARIDGLVVSGGPDVDPARYGQAHGPHTQSPAVERDAWESALVRAARATGLPLLGICRGMQLLNVVLGGDLVQHLPDRVGHEDHSPEPGRYSHHPVVPVPGTALAAVLGEDKVDVPTYHHQAVDRIAPGLRASAHAFDGTVEAVEAEDGPFLLGVQWHPEQGSDLRLTKALVQAAGSGKDDLHDRRES</sequence>
<dbReference type="InterPro" id="IPR029062">
    <property type="entry name" value="Class_I_gatase-like"/>
</dbReference>
<evidence type="ECO:0000313" key="1">
    <source>
        <dbReference type="EMBL" id="MFC5909903.1"/>
    </source>
</evidence>
<keyword evidence="2" id="KW-1185">Reference proteome</keyword>
<dbReference type="GO" id="GO:0016787">
    <property type="term" value="F:hydrolase activity"/>
    <property type="evidence" value="ECO:0007669"/>
    <property type="project" value="UniProtKB-KW"/>
</dbReference>
<dbReference type="Proteomes" id="UP001596174">
    <property type="component" value="Unassembled WGS sequence"/>
</dbReference>
<name>A0ABW1G6I7_9ACTN</name>
<dbReference type="SUPFAM" id="SSF52317">
    <property type="entry name" value="Class I glutamine amidotransferase-like"/>
    <property type="match status" value="1"/>
</dbReference>
<gene>
    <name evidence="1" type="ORF">ACFP3V_22140</name>
</gene>
<dbReference type="Pfam" id="PF07722">
    <property type="entry name" value="Peptidase_C26"/>
    <property type="match status" value="1"/>
</dbReference>
<organism evidence="1 2">
    <name type="scientific">Streptacidiphilus monticola</name>
    <dbReference type="NCBI Taxonomy" id="2161674"/>
    <lineage>
        <taxon>Bacteria</taxon>
        <taxon>Bacillati</taxon>
        <taxon>Actinomycetota</taxon>
        <taxon>Actinomycetes</taxon>
        <taxon>Kitasatosporales</taxon>
        <taxon>Streptomycetaceae</taxon>
        <taxon>Streptacidiphilus</taxon>
    </lineage>
</organism>
<evidence type="ECO:0000313" key="2">
    <source>
        <dbReference type="Proteomes" id="UP001596174"/>
    </source>
</evidence>
<dbReference type="EMBL" id="JBHSQJ010000095">
    <property type="protein sequence ID" value="MFC5909903.1"/>
    <property type="molecule type" value="Genomic_DNA"/>
</dbReference>
<dbReference type="PANTHER" id="PTHR43235">
    <property type="entry name" value="GLUTAMINE AMIDOTRANSFERASE PB2B2.05-RELATED"/>
    <property type="match status" value="1"/>
</dbReference>
<accession>A0ABW1G6I7</accession>
<dbReference type="PROSITE" id="PS51273">
    <property type="entry name" value="GATASE_TYPE_1"/>
    <property type="match status" value="1"/>
</dbReference>
<dbReference type="Gene3D" id="3.40.50.880">
    <property type="match status" value="1"/>
</dbReference>
<protein>
    <submittedName>
        <fullName evidence="1">Gamma-glutamyl-gamma-aminobutyrate hydrolase family protein</fullName>
    </submittedName>
</protein>
<proteinExistence type="predicted"/>
<dbReference type="InterPro" id="IPR011697">
    <property type="entry name" value="Peptidase_C26"/>
</dbReference>
<dbReference type="PANTHER" id="PTHR43235:SF1">
    <property type="entry name" value="GLUTAMINE AMIDOTRANSFERASE PB2B2.05-RELATED"/>
    <property type="match status" value="1"/>
</dbReference>
<keyword evidence="1" id="KW-0378">Hydrolase</keyword>
<reference evidence="2" key="1">
    <citation type="journal article" date="2019" name="Int. J. Syst. Evol. Microbiol.">
        <title>The Global Catalogue of Microorganisms (GCM) 10K type strain sequencing project: providing services to taxonomists for standard genome sequencing and annotation.</title>
        <authorList>
            <consortium name="The Broad Institute Genomics Platform"/>
            <consortium name="The Broad Institute Genome Sequencing Center for Infectious Disease"/>
            <person name="Wu L."/>
            <person name="Ma J."/>
        </authorList>
    </citation>
    <scope>NUCLEOTIDE SEQUENCE [LARGE SCALE GENOMIC DNA]</scope>
    <source>
        <strain evidence="2">JCM 4816</strain>
    </source>
</reference>
<dbReference type="RefSeq" id="WP_380586109.1">
    <property type="nucleotide sequence ID" value="NZ_JBHSQJ010000095.1"/>
</dbReference>
<comment type="caution">
    <text evidence="1">The sequence shown here is derived from an EMBL/GenBank/DDBJ whole genome shotgun (WGS) entry which is preliminary data.</text>
</comment>
<dbReference type="InterPro" id="IPR044668">
    <property type="entry name" value="PuuD-like"/>
</dbReference>
<dbReference type="CDD" id="cd01745">
    <property type="entry name" value="GATase1_2"/>
    <property type="match status" value="1"/>
</dbReference>